<protein>
    <recommendedName>
        <fullName evidence="3 11">Arginase</fullName>
        <ecNumber evidence="2 11">3.5.3.1</ecNumber>
    </recommendedName>
</protein>
<comment type="pathway">
    <text evidence="1 11">Nitrogen metabolism; urea cycle; L-ornithine and urea from L-arginine: step 1/1.</text>
</comment>
<keyword evidence="7 11" id="KW-0378">Hydrolase</keyword>
<evidence type="ECO:0000256" key="11">
    <source>
        <dbReference type="RuleBase" id="RU361159"/>
    </source>
</evidence>
<dbReference type="FunFam" id="3.40.800.10:FF:000012">
    <property type="entry name" value="Arginase"/>
    <property type="match status" value="1"/>
</dbReference>
<evidence type="ECO:0000256" key="4">
    <source>
        <dbReference type="ARBA" id="ARBA00022436"/>
    </source>
</evidence>
<evidence type="ECO:0000256" key="8">
    <source>
        <dbReference type="ARBA" id="ARBA00023211"/>
    </source>
</evidence>
<dbReference type="PROSITE" id="PS51409">
    <property type="entry name" value="ARGINASE_2"/>
    <property type="match status" value="1"/>
</dbReference>
<dbReference type="InterPro" id="IPR014033">
    <property type="entry name" value="Arginase"/>
</dbReference>
<evidence type="ECO:0000313" key="12">
    <source>
        <dbReference type="EMBL" id="SPP89265.1"/>
    </source>
</evidence>
<evidence type="ECO:0000256" key="6">
    <source>
        <dbReference type="ARBA" id="ARBA00022723"/>
    </source>
</evidence>
<reference evidence="13" key="1">
    <citation type="submission" date="2018-01" db="EMBL/GenBank/DDBJ databases">
        <authorList>
            <person name="Alioto T."/>
            <person name="Alioto T."/>
        </authorList>
    </citation>
    <scope>NUCLEOTIDE SEQUENCE [LARGE SCALE GENOMIC DNA]</scope>
</reference>
<dbReference type="InterPro" id="IPR006035">
    <property type="entry name" value="Ureohydrolase"/>
</dbReference>
<dbReference type="OMA" id="FSWMTPC"/>
<dbReference type="Proteomes" id="UP000268350">
    <property type="component" value="Unassembled WGS sequence"/>
</dbReference>
<dbReference type="GO" id="GO:0000050">
    <property type="term" value="P:urea cycle"/>
    <property type="evidence" value="ECO:0007669"/>
    <property type="project" value="UniProtKB-UniPathway"/>
</dbReference>
<dbReference type="CDD" id="cd09989">
    <property type="entry name" value="Arginase"/>
    <property type="match status" value="1"/>
</dbReference>
<dbReference type="OrthoDB" id="9992747at2759"/>
<dbReference type="NCBIfam" id="TIGR01229">
    <property type="entry name" value="rocF_arginase"/>
    <property type="match status" value="1"/>
</dbReference>
<comment type="catalytic activity">
    <reaction evidence="9 11">
        <text>L-arginine + H2O = urea + L-ornithine</text>
        <dbReference type="Rhea" id="RHEA:20569"/>
        <dbReference type="ChEBI" id="CHEBI:15377"/>
        <dbReference type="ChEBI" id="CHEBI:16199"/>
        <dbReference type="ChEBI" id="CHEBI:32682"/>
        <dbReference type="ChEBI" id="CHEBI:46911"/>
        <dbReference type="EC" id="3.5.3.1"/>
    </reaction>
</comment>
<evidence type="ECO:0000256" key="5">
    <source>
        <dbReference type="ARBA" id="ARBA00022503"/>
    </source>
</evidence>
<comment type="similarity">
    <text evidence="10 11">Belongs to the arginase family.</text>
</comment>
<keyword evidence="8 11" id="KW-0464">Manganese</keyword>
<accession>A0A3B0K551</accession>
<dbReference type="EMBL" id="OUUW01000019">
    <property type="protein sequence ID" value="SPP89265.1"/>
    <property type="molecule type" value="Genomic_DNA"/>
</dbReference>
<dbReference type="AlphaFoldDB" id="A0A3B0K551"/>
<evidence type="ECO:0000256" key="7">
    <source>
        <dbReference type="ARBA" id="ARBA00022801"/>
    </source>
</evidence>
<gene>
    <name evidence="12" type="ORF">DGUA_6G020041</name>
</gene>
<evidence type="ECO:0000256" key="2">
    <source>
        <dbReference type="ARBA" id="ARBA00012168"/>
    </source>
</evidence>
<sequence length="399" mass="44357">MIVLIWQRCCRRRRRRRRSRRLCLSCAILSEANRPASMLASQKLASRCLRCLVRCKSTTSIGSGSNSSRAKASVVAEQSLGIIGVPFAKGQGKQGVELAPDLLRQSNLRQVLQSSHDGLVIRDYGNLQYAVDETLLQQQRVHYHHIRNYADFMACNRALIEQVKLMLQQNSQFLAIGGDHAIGFGSVAGHLQHTPNLSLVWIDAHADINLHSTSQSGNIHGMPVSFLLEQLRTTWQHAGLNEIAPNCLPKDQLVYIGLRDIDPYEAFILNKFGIRYYAMDTIDRVGVPKIIEMTLDALNPQNKIHVSFDIDALDSNVAPSTGTAVRGGLTLREGISIVEALRDTKRVQGVDLVEINPKLGNERDVRTTVESGLEILKSMFGYRRSGHWSNIDTGILGSD</sequence>
<dbReference type="GO" id="GO:0030145">
    <property type="term" value="F:manganese ion binding"/>
    <property type="evidence" value="ECO:0007669"/>
    <property type="project" value="TreeGrafter"/>
</dbReference>
<name>A0A3B0K551_DROGU</name>
<keyword evidence="5 11" id="KW-0056">Arginine metabolism</keyword>
<dbReference type="GO" id="GO:0006525">
    <property type="term" value="P:arginine metabolic process"/>
    <property type="evidence" value="ECO:0007669"/>
    <property type="project" value="UniProtKB-KW"/>
</dbReference>
<dbReference type="STRING" id="7266.A0A3B0K551"/>
<dbReference type="Pfam" id="PF00491">
    <property type="entry name" value="Arginase"/>
    <property type="match status" value="1"/>
</dbReference>
<evidence type="ECO:0000256" key="10">
    <source>
        <dbReference type="PROSITE-ProRule" id="PRU00742"/>
    </source>
</evidence>
<evidence type="ECO:0000256" key="9">
    <source>
        <dbReference type="ARBA" id="ARBA00047391"/>
    </source>
</evidence>
<dbReference type="SUPFAM" id="SSF52768">
    <property type="entry name" value="Arginase/deacetylase"/>
    <property type="match status" value="1"/>
</dbReference>
<dbReference type="GO" id="GO:0005829">
    <property type="term" value="C:cytosol"/>
    <property type="evidence" value="ECO:0007669"/>
    <property type="project" value="TreeGrafter"/>
</dbReference>
<dbReference type="PANTHER" id="PTHR43782:SF3">
    <property type="entry name" value="ARGINASE"/>
    <property type="match status" value="1"/>
</dbReference>
<dbReference type="EC" id="3.5.3.1" evidence="2 11"/>
<evidence type="ECO:0000313" key="13">
    <source>
        <dbReference type="Proteomes" id="UP000268350"/>
    </source>
</evidence>
<dbReference type="UniPathway" id="UPA00158">
    <property type="reaction ID" value="UER00270"/>
</dbReference>
<keyword evidence="13" id="KW-1185">Reference proteome</keyword>
<keyword evidence="4 11" id="KW-0835">Urea cycle</keyword>
<comment type="cofactor">
    <cofactor evidence="11">
        <name>Mn(2+)</name>
        <dbReference type="ChEBI" id="CHEBI:29035"/>
    </cofactor>
    <text evidence="11">Binds 2 manganese ions per subunit.</text>
</comment>
<proteinExistence type="inferred from homology"/>
<dbReference type="GO" id="GO:0005634">
    <property type="term" value="C:nucleus"/>
    <property type="evidence" value="ECO:0007669"/>
    <property type="project" value="TreeGrafter"/>
</dbReference>
<evidence type="ECO:0000256" key="3">
    <source>
        <dbReference type="ARBA" id="ARBA00018123"/>
    </source>
</evidence>
<dbReference type="GO" id="GO:0004053">
    <property type="term" value="F:arginase activity"/>
    <property type="evidence" value="ECO:0007669"/>
    <property type="project" value="UniProtKB-EC"/>
</dbReference>
<organism evidence="12 13">
    <name type="scientific">Drosophila guanche</name>
    <name type="common">Fruit fly</name>
    <dbReference type="NCBI Taxonomy" id="7266"/>
    <lineage>
        <taxon>Eukaryota</taxon>
        <taxon>Metazoa</taxon>
        <taxon>Ecdysozoa</taxon>
        <taxon>Arthropoda</taxon>
        <taxon>Hexapoda</taxon>
        <taxon>Insecta</taxon>
        <taxon>Pterygota</taxon>
        <taxon>Neoptera</taxon>
        <taxon>Endopterygota</taxon>
        <taxon>Diptera</taxon>
        <taxon>Brachycera</taxon>
        <taxon>Muscomorpha</taxon>
        <taxon>Ephydroidea</taxon>
        <taxon>Drosophilidae</taxon>
        <taxon>Drosophila</taxon>
        <taxon>Sophophora</taxon>
    </lineage>
</organism>
<dbReference type="InterPro" id="IPR023696">
    <property type="entry name" value="Ureohydrolase_dom_sf"/>
</dbReference>
<dbReference type="Gene3D" id="3.40.800.10">
    <property type="entry name" value="Ureohydrolase domain"/>
    <property type="match status" value="1"/>
</dbReference>
<evidence type="ECO:0000256" key="1">
    <source>
        <dbReference type="ARBA" id="ARBA00005098"/>
    </source>
</evidence>
<keyword evidence="6 11" id="KW-0479">Metal-binding</keyword>
<dbReference type="PRINTS" id="PR00116">
    <property type="entry name" value="ARGINASE"/>
</dbReference>
<dbReference type="PANTHER" id="PTHR43782">
    <property type="entry name" value="ARGINASE"/>
    <property type="match status" value="1"/>
</dbReference>